<accession>L8H634</accession>
<name>L8H634_ACACF</name>
<protein>
    <submittedName>
        <fullName evidence="3">Uncharacterized protein</fullName>
    </submittedName>
</protein>
<keyword evidence="4" id="KW-1185">Reference proteome</keyword>
<keyword evidence="1" id="KW-1133">Transmembrane helix</keyword>
<dbReference type="EMBL" id="KB007909">
    <property type="protein sequence ID" value="ELR20682.1"/>
    <property type="molecule type" value="Genomic_DNA"/>
</dbReference>
<organism evidence="3 4">
    <name type="scientific">Acanthamoeba castellanii (strain ATCC 30010 / Neff)</name>
    <dbReference type="NCBI Taxonomy" id="1257118"/>
    <lineage>
        <taxon>Eukaryota</taxon>
        <taxon>Amoebozoa</taxon>
        <taxon>Discosea</taxon>
        <taxon>Longamoebia</taxon>
        <taxon>Centramoebida</taxon>
        <taxon>Acanthamoebidae</taxon>
        <taxon>Acanthamoeba</taxon>
    </lineage>
</organism>
<keyword evidence="1" id="KW-0472">Membrane</keyword>
<feature type="chain" id="PRO_5003990447" evidence="2">
    <location>
        <begin position="20"/>
        <end position="730"/>
    </location>
</feature>
<evidence type="ECO:0000313" key="3">
    <source>
        <dbReference type="EMBL" id="ELR20682.1"/>
    </source>
</evidence>
<dbReference type="Proteomes" id="UP000011083">
    <property type="component" value="Unassembled WGS sequence"/>
</dbReference>
<dbReference type="RefSeq" id="XP_004344085.1">
    <property type="nucleotide sequence ID" value="XM_004344035.1"/>
</dbReference>
<dbReference type="KEGG" id="acan:ACA1_054280"/>
<gene>
    <name evidence="3" type="ORF">ACA1_054280</name>
</gene>
<dbReference type="AlphaFoldDB" id="L8H634"/>
<evidence type="ECO:0000256" key="1">
    <source>
        <dbReference type="SAM" id="Phobius"/>
    </source>
</evidence>
<dbReference type="GeneID" id="14921552"/>
<evidence type="ECO:0000256" key="2">
    <source>
        <dbReference type="SAM" id="SignalP"/>
    </source>
</evidence>
<proteinExistence type="predicted"/>
<dbReference type="VEuPathDB" id="AmoebaDB:ACA1_054280"/>
<feature type="transmembrane region" description="Helical" evidence="1">
    <location>
        <begin position="682"/>
        <end position="710"/>
    </location>
</feature>
<feature type="signal peptide" evidence="2">
    <location>
        <begin position="1"/>
        <end position="19"/>
    </location>
</feature>
<sequence length="730" mass="75421">MMNGLAALIVIGLVAFVGSLSTFSSAATVTVCSNNCTFDDFDVAFDSLVAGDTITVKQGYTTLAARTVTLNNITIWGYNATFGSNSDVWLTIPTNVSLLFKGSSLIFGTSIKVDGGKLIQEGLLDFQMFDLPYQAEDKTGLVLDNGATLLQQGQLLFRLSAYLNSTVLTGLYVGGSTSWTQLGSLVVRADGYGALTGVELEVEAVWTSSGEVSVTATQSNVTGIVVGGNTWSPSGTVSVTAVDGAKGLTVSGSTWNQGGTTTVNATNGATGVYFGGFGSTWSQSANLVVTASDGQATGILIDATTPWTQSGRVYVTANQNATGILLRVSETWQQSGVATILAQGLSAIGLRCANSSVLTWTSTESINSTQTQSGTAISGCSTPAPSASPSASPQILLSNMTTIPSMPMLCFNLSAPAVLILPKDSKGNVQQLAGVMVSLGSVGRMDSNDTLIEEATVTDGMWGEEANNSLGASQSYIYACTLSFNSTTSAGAITTKRNGGSANSTVLQLQWYLFDAATNVSLGGDVSFGTSPAYTKLTVRLANWPWPAYTGRASDDGRAEVRITIDPPFTGSTPKSGGGGSGSSYLKEFGLSGQTTDYTAGSVSTSVRLVDAVEIDGQLIPLAGLDSNTRPPVEYWLDGATSQLVLSFGRFNSTVVYDPDFGVFLGAKGGDGGGTSSDNTGLIVGVAVAVPLAILVVVAVIGGAAVLTYYRRRQVANQHSGVNFDQEDAL</sequence>
<keyword evidence="1" id="KW-0812">Transmembrane</keyword>
<evidence type="ECO:0000313" key="4">
    <source>
        <dbReference type="Proteomes" id="UP000011083"/>
    </source>
</evidence>
<keyword evidence="2" id="KW-0732">Signal</keyword>
<reference evidence="3 4" key="1">
    <citation type="journal article" date="2013" name="Genome Biol.">
        <title>Genome of Acanthamoeba castellanii highlights extensive lateral gene transfer and early evolution of tyrosine kinase signaling.</title>
        <authorList>
            <person name="Clarke M."/>
            <person name="Lohan A.J."/>
            <person name="Liu B."/>
            <person name="Lagkouvardos I."/>
            <person name="Roy S."/>
            <person name="Zafar N."/>
            <person name="Bertelli C."/>
            <person name="Schilde C."/>
            <person name="Kianianmomeni A."/>
            <person name="Burglin T.R."/>
            <person name="Frech C."/>
            <person name="Turcotte B."/>
            <person name="Kopec K.O."/>
            <person name="Synnott J.M."/>
            <person name="Choo C."/>
            <person name="Paponov I."/>
            <person name="Finkler A."/>
            <person name="Soon Heng Tan C."/>
            <person name="Hutchins A.P."/>
            <person name="Weinmeier T."/>
            <person name="Rattei T."/>
            <person name="Chu J.S."/>
            <person name="Gimenez G."/>
            <person name="Irimia M."/>
            <person name="Rigden D.J."/>
            <person name="Fitzpatrick D.A."/>
            <person name="Lorenzo-Morales J."/>
            <person name="Bateman A."/>
            <person name="Chiu C.H."/>
            <person name="Tang P."/>
            <person name="Hegemann P."/>
            <person name="Fromm H."/>
            <person name="Raoult D."/>
            <person name="Greub G."/>
            <person name="Miranda-Saavedra D."/>
            <person name="Chen N."/>
            <person name="Nash P."/>
            <person name="Ginger M.L."/>
            <person name="Horn M."/>
            <person name="Schaap P."/>
            <person name="Caler L."/>
            <person name="Loftus B."/>
        </authorList>
    </citation>
    <scope>NUCLEOTIDE SEQUENCE [LARGE SCALE GENOMIC DNA]</scope>
    <source>
        <strain evidence="3 4">Neff</strain>
    </source>
</reference>